<accession>A0AAV9EU22</accession>
<organism evidence="1 2">
    <name type="scientific">Acorus calamus</name>
    <name type="common">Sweet flag</name>
    <dbReference type="NCBI Taxonomy" id="4465"/>
    <lineage>
        <taxon>Eukaryota</taxon>
        <taxon>Viridiplantae</taxon>
        <taxon>Streptophyta</taxon>
        <taxon>Embryophyta</taxon>
        <taxon>Tracheophyta</taxon>
        <taxon>Spermatophyta</taxon>
        <taxon>Magnoliopsida</taxon>
        <taxon>Liliopsida</taxon>
        <taxon>Acoraceae</taxon>
        <taxon>Acorus</taxon>
    </lineage>
</organism>
<sequence length="54" mass="6111">MAPKQKVHNKQNTRYYMRSDIVRSAAPCGIDHGPSITGIETLHSNNQYMHNIDA</sequence>
<reference evidence="1" key="1">
    <citation type="journal article" date="2023" name="Nat. Commun.">
        <title>Diploid and tetraploid genomes of Acorus and the evolution of monocots.</title>
        <authorList>
            <person name="Ma L."/>
            <person name="Liu K.W."/>
            <person name="Li Z."/>
            <person name="Hsiao Y.Y."/>
            <person name="Qi Y."/>
            <person name="Fu T."/>
            <person name="Tang G.D."/>
            <person name="Zhang D."/>
            <person name="Sun W.H."/>
            <person name="Liu D.K."/>
            <person name="Li Y."/>
            <person name="Chen G.Z."/>
            <person name="Liu X.D."/>
            <person name="Liao X.Y."/>
            <person name="Jiang Y.T."/>
            <person name="Yu X."/>
            <person name="Hao Y."/>
            <person name="Huang J."/>
            <person name="Zhao X.W."/>
            <person name="Ke S."/>
            <person name="Chen Y.Y."/>
            <person name="Wu W.L."/>
            <person name="Hsu J.L."/>
            <person name="Lin Y.F."/>
            <person name="Huang M.D."/>
            <person name="Li C.Y."/>
            <person name="Huang L."/>
            <person name="Wang Z.W."/>
            <person name="Zhao X."/>
            <person name="Zhong W.Y."/>
            <person name="Peng D.H."/>
            <person name="Ahmad S."/>
            <person name="Lan S."/>
            <person name="Zhang J.S."/>
            <person name="Tsai W.C."/>
            <person name="Van de Peer Y."/>
            <person name="Liu Z.J."/>
        </authorList>
    </citation>
    <scope>NUCLEOTIDE SEQUENCE</scope>
    <source>
        <strain evidence="1">CP</strain>
    </source>
</reference>
<dbReference type="Proteomes" id="UP001180020">
    <property type="component" value="Unassembled WGS sequence"/>
</dbReference>
<gene>
    <name evidence="1" type="ORF">QJS10_CPA05g01069</name>
</gene>
<evidence type="ECO:0000313" key="2">
    <source>
        <dbReference type="Proteomes" id="UP001180020"/>
    </source>
</evidence>
<dbReference type="EMBL" id="JAUJYO010000005">
    <property type="protein sequence ID" value="KAK1316817.1"/>
    <property type="molecule type" value="Genomic_DNA"/>
</dbReference>
<protein>
    <submittedName>
        <fullName evidence="1">Uncharacterized protein</fullName>
    </submittedName>
</protein>
<name>A0AAV9EU22_ACOCL</name>
<keyword evidence="2" id="KW-1185">Reference proteome</keyword>
<proteinExistence type="predicted"/>
<evidence type="ECO:0000313" key="1">
    <source>
        <dbReference type="EMBL" id="KAK1316817.1"/>
    </source>
</evidence>
<reference evidence="1" key="2">
    <citation type="submission" date="2023-06" db="EMBL/GenBank/DDBJ databases">
        <authorList>
            <person name="Ma L."/>
            <person name="Liu K.-W."/>
            <person name="Li Z."/>
            <person name="Hsiao Y.-Y."/>
            <person name="Qi Y."/>
            <person name="Fu T."/>
            <person name="Tang G."/>
            <person name="Zhang D."/>
            <person name="Sun W.-H."/>
            <person name="Liu D.-K."/>
            <person name="Li Y."/>
            <person name="Chen G.-Z."/>
            <person name="Liu X.-D."/>
            <person name="Liao X.-Y."/>
            <person name="Jiang Y.-T."/>
            <person name="Yu X."/>
            <person name="Hao Y."/>
            <person name="Huang J."/>
            <person name="Zhao X.-W."/>
            <person name="Ke S."/>
            <person name="Chen Y.-Y."/>
            <person name="Wu W.-L."/>
            <person name="Hsu J.-L."/>
            <person name="Lin Y.-F."/>
            <person name="Huang M.-D."/>
            <person name="Li C.-Y."/>
            <person name="Huang L."/>
            <person name="Wang Z.-W."/>
            <person name="Zhao X."/>
            <person name="Zhong W.-Y."/>
            <person name="Peng D.-H."/>
            <person name="Ahmad S."/>
            <person name="Lan S."/>
            <person name="Zhang J.-S."/>
            <person name="Tsai W.-C."/>
            <person name="Van De Peer Y."/>
            <person name="Liu Z.-J."/>
        </authorList>
    </citation>
    <scope>NUCLEOTIDE SEQUENCE</scope>
    <source>
        <strain evidence="1">CP</strain>
        <tissue evidence="1">Leaves</tissue>
    </source>
</reference>
<dbReference type="AlphaFoldDB" id="A0AAV9EU22"/>
<comment type="caution">
    <text evidence="1">The sequence shown here is derived from an EMBL/GenBank/DDBJ whole genome shotgun (WGS) entry which is preliminary data.</text>
</comment>